<proteinExistence type="predicted"/>
<name>A0AA38NUQ1_9AGAR</name>
<evidence type="ECO:0000256" key="1">
    <source>
        <dbReference type="SAM" id="MobiDB-lite"/>
    </source>
</evidence>
<accession>A0AA38NUQ1</accession>
<feature type="compositionally biased region" description="Acidic residues" evidence="1">
    <location>
        <begin position="310"/>
        <end position="319"/>
    </location>
</feature>
<feature type="region of interest" description="Disordered" evidence="1">
    <location>
        <begin position="273"/>
        <end position="325"/>
    </location>
</feature>
<keyword evidence="3" id="KW-1185">Reference proteome</keyword>
<dbReference type="EMBL" id="MU807967">
    <property type="protein sequence ID" value="KAJ3830975.1"/>
    <property type="molecule type" value="Genomic_DNA"/>
</dbReference>
<protein>
    <submittedName>
        <fullName evidence="2">Uncharacterized protein</fullName>
    </submittedName>
</protein>
<dbReference type="AlphaFoldDB" id="A0AA38NUQ1"/>
<comment type="caution">
    <text evidence="2">The sequence shown here is derived from an EMBL/GenBank/DDBJ whole genome shotgun (WGS) entry which is preliminary data.</text>
</comment>
<gene>
    <name evidence="2" type="ORF">F5878DRAFT_668088</name>
</gene>
<organism evidence="2 3">
    <name type="scientific">Lentinula raphanica</name>
    <dbReference type="NCBI Taxonomy" id="153919"/>
    <lineage>
        <taxon>Eukaryota</taxon>
        <taxon>Fungi</taxon>
        <taxon>Dikarya</taxon>
        <taxon>Basidiomycota</taxon>
        <taxon>Agaricomycotina</taxon>
        <taxon>Agaricomycetes</taxon>
        <taxon>Agaricomycetidae</taxon>
        <taxon>Agaricales</taxon>
        <taxon>Marasmiineae</taxon>
        <taxon>Omphalotaceae</taxon>
        <taxon>Lentinula</taxon>
    </lineage>
</organism>
<evidence type="ECO:0000313" key="3">
    <source>
        <dbReference type="Proteomes" id="UP001163846"/>
    </source>
</evidence>
<evidence type="ECO:0000313" key="2">
    <source>
        <dbReference type="EMBL" id="KAJ3830975.1"/>
    </source>
</evidence>
<reference evidence="2" key="1">
    <citation type="submission" date="2022-08" db="EMBL/GenBank/DDBJ databases">
        <authorList>
            <consortium name="DOE Joint Genome Institute"/>
            <person name="Min B."/>
            <person name="Riley R."/>
            <person name="Sierra-Patev S."/>
            <person name="Naranjo-Ortiz M."/>
            <person name="Looney B."/>
            <person name="Konkel Z."/>
            <person name="Slot J.C."/>
            <person name="Sakamoto Y."/>
            <person name="Steenwyk J.L."/>
            <person name="Rokas A."/>
            <person name="Carro J."/>
            <person name="Camarero S."/>
            <person name="Ferreira P."/>
            <person name="Molpeceres G."/>
            <person name="Ruiz-Duenas F.J."/>
            <person name="Serrano A."/>
            <person name="Henrissat B."/>
            <person name="Drula E."/>
            <person name="Hughes K.W."/>
            <person name="Mata J.L."/>
            <person name="Ishikawa N.K."/>
            <person name="Vargas-Isla R."/>
            <person name="Ushijima S."/>
            <person name="Smith C.A."/>
            <person name="Ahrendt S."/>
            <person name="Andreopoulos W."/>
            <person name="He G."/>
            <person name="Labutti K."/>
            <person name="Lipzen A."/>
            <person name="Ng V."/>
            <person name="Sandor L."/>
            <person name="Barry K."/>
            <person name="Martinez A.T."/>
            <person name="Xiao Y."/>
            <person name="Gibbons J.G."/>
            <person name="Terashima K."/>
            <person name="Hibbett D.S."/>
            <person name="Grigoriev I.V."/>
        </authorList>
    </citation>
    <scope>NUCLEOTIDE SEQUENCE</scope>
    <source>
        <strain evidence="2">TFB9207</strain>
    </source>
</reference>
<dbReference type="Proteomes" id="UP001163846">
    <property type="component" value="Unassembled WGS sequence"/>
</dbReference>
<sequence>MYHKSSALTHRDKLLPHAGDAFTSDLTIQDLALARPFAQLAAFICYPKEKRIMEAYSSLMFVNQGRPFESEEISSLLGKITKTVMGIQIQINAFRHISIGFRRMLVDHASEASTQEDVMRLVEAEQAGHSDQVEQLIYAVSLDSLRGHSDQMVAAFCDASYRWQIKCGVVPTGVKLSYTDSKSAHFEELKDAGAFKSDDDEHNLHSNNNINSQVEHIVALALDKITPILQQTVINTIQQALATIPVAPLNSSRDRAISDASSVMSDIQPATAVSVFPNSKRPRHDTLSSNSDSEPAPIKRSRIYKALSSSEEDSDEEEQTAIKPQVSKALTFSALGPPEHWETLQKLEVMKEMTAYIPDNDSVSTSKISNTEAKIPPLSGSSNHMSDIGKTFYILYQN</sequence>